<evidence type="ECO:0000259" key="1">
    <source>
        <dbReference type="PROSITE" id="PS50914"/>
    </source>
</evidence>
<dbReference type="PANTHER" id="PTHR34606">
    <property type="entry name" value="BON DOMAIN-CONTAINING PROTEIN"/>
    <property type="match status" value="1"/>
</dbReference>
<feature type="domain" description="BON" evidence="1">
    <location>
        <begin position="221"/>
        <end position="293"/>
    </location>
</feature>
<name>A0A1T4JN65_9FIRM</name>
<keyword evidence="3" id="KW-1185">Reference proteome</keyword>
<dbReference type="InterPro" id="IPR007055">
    <property type="entry name" value="BON_dom"/>
</dbReference>
<organism evidence="2 3">
    <name type="scientific">Selenihalanaerobacter shriftii</name>
    <dbReference type="NCBI Taxonomy" id="142842"/>
    <lineage>
        <taxon>Bacteria</taxon>
        <taxon>Bacillati</taxon>
        <taxon>Bacillota</taxon>
        <taxon>Clostridia</taxon>
        <taxon>Halanaerobiales</taxon>
        <taxon>Halobacteroidaceae</taxon>
        <taxon>Selenihalanaerobacter</taxon>
    </lineage>
</organism>
<dbReference type="Proteomes" id="UP000190625">
    <property type="component" value="Unassembled WGS sequence"/>
</dbReference>
<dbReference type="InterPro" id="IPR014004">
    <property type="entry name" value="Transpt-assoc_nodulatn_dom_bac"/>
</dbReference>
<dbReference type="PANTHER" id="PTHR34606:SF15">
    <property type="entry name" value="BON DOMAIN-CONTAINING PROTEIN"/>
    <property type="match status" value="1"/>
</dbReference>
<dbReference type="RefSeq" id="WP_078808755.1">
    <property type="nucleotide sequence ID" value="NZ_FUWM01000003.1"/>
</dbReference>
<proteinExistence type="predicted"/>
<reference evidence="3" key="1">
    <citation type="submission" date="2017-02" db="EMBL/GenBank/DDBJ databases">
        <authorList>
            <person name="Varghese N."/>
            <person name="Submissions S."/>
        </authorList>
    </citation>
    <scope>NUCLEOTIDE SEQUENCE [LARGE SCALE GENOMIC DNA]</scope>
    <source>
        <strain evidence="3">ATCC BAA-73</strain>
    </source>
</reference>
<dbReference type="OrthoDB" id="1952369at2"/>
<sequence length="301" mass="32579">MSNEEVKGEGLSMLVKKALTEDLEVGALDVRVNTENGIIHLDGIVDVLADKEEAERIASRVRGVKGVENRLAVAQDGIRKDKELSKIITAKFNEESDLLNIGVIVKSGRVFLKGKIKKVAQEQKAMQLTRQIIGVKDIVSNLKIISKEDSIIGNEVSRVLNSDQRVDSAAITIEVEDGKAILTGSVLNIEIKELVNHLLAEIEGLQEINNELVTHKGGVGGDTALEAMIRRELGQTDGVSPVQVKVYVVGGSIFLDGEVDSPEQHETAIKVVRDIIRNVKGVNGLNDGIKVTGKKASKSEK</sequence>
<dbReference type="Pfam" id="PF04972">
    <property type="entry name" value="BON"/>
    <property type="match status" value="4"/>
</dbReference>
<accession>A0A1T4JN65</accession>
<dbReference type="InterPro" id="IPR051686">
    <property type="entry name" value="Lipoprotein_DolP"/>
</dbReference>
<evidence type="ECO:0000313" key="3">
    <source>
        <dbReference type="Proteomes" id="UP000190625"/>
    </source>
</evidence>
<feature type="domain" description="BON" evidence="1">
    <location>
        <begin position="148"/>
        <end position="216"/>
    </location>
</feature>
<protein>
    <submittedName>
        <fullName evidence="2">Osmotically-inducible protein OsmY, contains BON domain</fullName>
    </submittedName>
</protein>
<gene>
    <name evidence="2" type="ORF">SAMN02745118_00228</name>
</gene>
<feature type="domain" description="BON" evidence="1">
    <location>
        <begin position="80"/>
        <end position="146"/>
    </location>
</feature>
<dbReference type="STRING" id="142842.SAMN02745118_00228"/>
<evidence type="ECO:0000313" key="2">
    <source>
        <dbReference type="EMBL" id="SJZ31465.1"/>
    </source>
</evidence>
<dbReference type="EMBL" id="FUWM01000003">
    <property type="protein sequence ID" value="SJZ31465.1"/>
    <property type="molecule type" value="Genomic_DNA"/>
</dbReference>
<dbReference type="Gene3D" id="3.30.1340.30">
    <property type="match status" value="4"/>
</dbReference>
<dbReference type="PROSITE" id="PS50914">
    <property type="entry name" value="BON"/>
    <property type="match status" value="4"/>
</dbReference>
<feature type="domain" description="BON" evidence="1">
    <location>
        <begin position="7"/>
        <end position="75"/>
    </location>
</feature>
<dbReference type="AlphaFoldDB" id="A0A1T4JN65"/>
<dbReference type="SMART" id="SM00749">
    <property type="entry name" value="BON"/>
    <property type="match status" value="2"/>
</dbReference>